<protein>
    <submittedName>
        <fullName evidence="1">Uncharacterized protein</fullName>
    </submittedName>
</protein>
<sequence length="88" mass="9752">MLLKTITVENDAQEVVNAAVLCSFAIPEIDRNILVYSLNEEGRHGTAKVYVARATASEKGYLLGALESELEWQYAKHVLKQITQGDES</sequence>
<evidence type="ECO:0000313" key="1">
    <source>
        <dbReference type="EMBL" id="MBT8768587.1"/>
    </source>
</evidence>
<comment type="caution">
    <text evidence="1">The sequence shown here is derived from an EMBL/GenBank/DDBJ whole genome shotgun (WGS) entry which is preliminary data.</text>
</comment>
<gene>
    <name evidence="1" type="ORF">J7302_20970</name>
</gene>
<dbReference type="Proteomes" id="UP001519667">
    <property type="component" value="Unassembled WGS sequence"/>
</dbReference>
<organism evidence="1 2">
    <name type="scientific">Metapseudomonas boanensis</name>
    <dbReference type="NCBI Taxonomy" id="2822138"/>
    <lineage>
        <taxon>Bacteria</taxon>
        <taxon>Pseudomonadati</taxon>
        <taxon>Pseudomonadota</taxon>
        <taxon>Gammaproteobacteria</taxon>
        <taxon>Pseudomonadales</taxon>
        <taxon>Pseudomonadaceae</taxon>
        <taxon>Metapseudomonas</taxon>
    </lineage>
</organism>
<dbReference type="EMBL" id="JAGTIS010000014">
    <property type="protein sequence ID" value="MBT8768587.1"/>
    <property type="molecule type" value="Genomic_DNA"/>
</dbReference>
<accession>A0ABS5XQL5</accession>
<keyword evidence="2" id="KW-1185">Reference proteome</keyword>
<name>A0ABS5XQL5_9GAMM</name>
<dbReference type="RefSeq" id="WP_215379113.1">
    <property type="nucleotide sequence ID" value="NZ_JAGTIS010000014.1"/>
</dbReference>
<evidence type="ECO:0000313" key="2">
    <source>
        <dbReference type="Proteomes" id="UP001519667"/>
    </source>
</evidence>
<reference evidence="1 2" key="1">
    <citation type="submission" date="2021-04" db="EMBL/GenBank/DDBJ databases">
        <title>Pseudomonas boanensis sp. nov., a bacterium isolated from river water used for household purposes in Boane District, Mozambique.</title>
        <authorList>
            <person name="Nicklasson M."/>
            <person name="Martin-Rodriguez A.J."/>
            <person name="Thorell K."/>
            <person name="Neves L."/>
            <person name="Mussagy A."/>
            <person name="Rydberg H.A."/>
            <person name="Hernroth B."/>
            <person name="Svensson-Stadler L."/>
            <person name="Sjoling A."/>
        </authorList>
    </citation>
    <scope>NUCLEOTIDE SEQUENCE [LARGE SCALE GENOMIC DNA]</scope>
    <source>
        <strain evidence="1 2">DB1</strain>
    </source>
</reference>
<proteinExistence type="predicted"/>